<reference evidence="1" key="1">
    <citation type="submission" date="2014-05" db="EMBL/GenBank/DDBJ databases">
        <authorList>
            <person name="Chronopoulou M."/>
        </authorList>
    </citation>
    <scope>NUCLEOTIDE SEQUENCE</scope>
    <source>
        <tissue evidence="1">Whole organism</tissue>
    </source>
</reference>
<proteinExistence type="predicted"/>
<sequence length="51" mass="6273">MERCCLMDNALGINYFHELNVHKCVPQSFLEKEIYFIYMGFKDDFYVRWSK</sequence>
<name>A0A0K2TXC6_LEPSM</name>
<accession>A0A0K2TXC6</accession>
<dbReference type="EMBL" id="HACA01013287">
    <property type="protein sequence ID" value="CDW30648.1"/>
    <property type="molecule type" value="Transcribed_RNA"/>
</dbReference>
<organism evidence="1">
    <name type="scientific">Lepeophtheirus salmonis</name>
    <name type="common">Salmon louse</name>
    <name type="synonym">Caligus salmonis</name>
    <dbReference type="NCBI Taxonomy" id="72036"/>
    <lineage>
        <taxon>Eukaryota</taxon>
        <taxon>Metazoa</taxon>
        <taxon>Ecdysozoa</taxon>
        <taxon>Arthropoda</taxon>
        <taxon>Crustacea</taxon>
        <taxon>Multicrustacea</taxon>
        <taxon>Hexanauplia</taxon>
        <taxon>Copepoda</taxon>
        <taxon>Siphonostomatoida</taxon>
        <taxon>Caligidae</taxon>
        <taxon>Lepeophtheirus</taxon>
    </lineage>
</organism>
<dbReference type="AlphaFoldDB" id="A0A0K2TXC6"/>
<evidence type="ECO:0000313" key="1">
    <source>
        <dbReference type="EMBL" id="CDW30648.1"/>
    </source>
</evidence>
<protein>
    <submittedName>
        <fullName evidence="1">Uncharacterized protein</fullName>
    </submittedName>
</protein>